<reference evidence="1 2" key="1">
    <citation type="submission" date="2016-11" db="EMBL/GenBank/DDBJ databases">
        <authorList>
            <person name="Jaros S."/>
            <person name="Januszkiewicz K."/>
            <person name="Wedrychowicz H."/>
        </authorList>
    </citation>
    <scope>NUCLEOTIDE SEQUENCE [LARGE SCALE GENOMIC DNA]</scope>
    <source>
        <strain evidence="1 2">DSM 21074</strain>
    </source>
</reference>
<name>A0A1M6B4L6_9BACT</name>
<accession>A0A1M6B4L6</accession>
<dbReference type="RefSeq" id="WP_073105656.1">
    <property type="nucleotide sequence ID" value="NZ_FQYN01000001.1"/>
</dbReference>
<dbReference type="EMBL" id="FQYN01000001">
    <property type="protein sequence ID" value="SHI43645.1"/>
    <property type="molecule type" value="Genomic_DNA"/>
</dbReference>
<dbReference type="AlphaFoldDB" id="A0A1M6B4L6"/>
<sequence>MVEPQSTTNTISARIIANQGEDSETAVLPVSPLTRADLLEDALRYSQEAAAEQLEEAPMPAHILPSVYEALPDFLRRCIEPFETEHERAVMLLSSLAVLSGCFPGARGTYSRKSYGLNLYSFILAPAASGKGTLEWAKKLALPWHERILEQSKAQRADYLEALAAHEVAKKGKSVSSASLPVKPPFKMLFVPGDTSAAALLKALENNGGRGIICETEADTLSGAMGKEFGGFAADLCKAFGHETISKTRIKDDEYLEIKAPAVSVALTGTPAQLKRLISTAENGLFSRFMFYTYKAPRVWLDVSPGGGISLDGYFASLAAEVTKMLEVSDEKQVDITLLPESWAALNEACAAGLAEAEEQASTKGGESTAVRLGLIAFRIAGVLTMLRCFEHGLEPGGEVVADPEDVRTALHIMSTLRAHALYLLDSMPVVSSVPRSNDFAAKAEDKALVWKLREEGMSLREIVKRSGKPLSTCQRWVKE</sequence>
<dbReference type="InterPro" id="IPR025048">
    <property type="entry name" value="DUF3987"/>
</dbReference>
<evidence type="ECO:0008006" key="3">
    <source>
        <dbReference type="Google" id="ProtNLM"/>
    </source>
</evidence>
<dbReference type="Pfam" id="PF13148">
    <property type="entry name" value="DUF3987"/>
    <property type="match status" value="1"/>
</dbReference>
<keyword evidence="2" id="KW-1185">Reference proteome</keyword>
<dbReference type="STRING" id="1121955.SAMN02745146_0872"/>
<dbReference type="OrthoDB" id="1522635at2"/>
<dbReference type="Proteomes" id="UP000184418">
    <property type="component" value="Unassembled WGS sequence"/>
</dbReference>
<proteinExistence type="predicted"/>
<protein>
    <recommendedName>
        <fullName evidence="3">DUF3987 domain-containing protein</fullName>
    </recommendedName>
</protein>
<evidence type="ECO:0000313" key="1">
    <source>
        <dbReference type="EMBL" id="SHI43645.1"/>
    </source>
</evidence>
<gene>
    <name evidence="1" type="ORF">SAMN02745146_0872</name>
</gene>
<organism evidence="1 2">
    <name type="scientific">Hymenobacter daecheongensis DSM 21074</name>
    <dbReference type="NCBI Taxonomy" id="1121955"/>
    <lineage>
        <taxon>Bacteria</taxon>
        <taxon>Pseudomonadati</taxon>
        <taxon>Bacteroidota</taxon>
        <taxon>Cytophagia</taxon>
        <taxon>Cytophagales</taxon>
        <taxon>Hymenobacteraceae</taxon>
        <taxon>Hymenobacter</taxon>
    </lineage>
</organism>
<evidence type="ECO:0000313" key="2">
    <source>
        <dbReference type="Proteomes" id="UP000184418"/>
    </source>
</evidence>